<comment type="caution">
    <text evidence="2">The sequence shown here is derived from an EMBL/GenBank/DDBJ whole genome shotgun (WGS) entry which is preliminary data.</text>
</comment>
<proteinExistence type="predicted"/>
<keyword evidence="3" id="KW-1185">Reference proteome</keyword>
<protein>
    <submittedName>
        <fullName evidence="2">Uncharacterized protein</fullName>
    </submittedName>
</protein>
<keyword evidence="1" id="KW-0472">Membrane</keyword>
<feature type="transmembrane region" description="Helical" evidence="1">
    <location>
        <begin position="6"/>
        <end position="27"/>
    </location>
</feature>
<dbReference type="Proteomes" id="UP000698028">
    <property type="component" value="Unassembled WGS sequence"/>
</dbReference>
<gene>
    <name evidence="2" type="ORF">KTQ36_05885</name>
</gene>
<dbReference type="RefSeq" id="WP_218632785.1">
    <property type="nucleotide sequence ID" value="NZ_JAHVAH010000001.1"/>
</dbReference>
<accession>A0ABS6V5I5</accession>
<keyword evidence="1" id="KW-0812">Transmembrane</keyword>
<keyword evidence="1" id="KW-1133">Transmembrane helix</keyword>
<sequence>MTQFTPDQWIIIGLVFVLGILVGLFLLSGRGKKWKTLYKEEVTRREAVEAEYKMAETEWRERDSLRAAALKTGKVDVDDDGIDDRIEPGTQTPR</sequence>
<name>A0ABS6V5I5_9SPHN</name>
<reference evidence="2 3" key="1">
    <citation type="submission" date="2021-07" db="EMBL/GenBank/DDBJ databases">
        <title>The draft genome sequence of Sphingomicrobium sp. B8.</title>
        <authorList>
            <person name="Mu L."/>
        </authorList>
    </citation>
    <scope>NUCLEOTIDE SEQUENCE [LARGE SCALE GENOMIC DNA]</scope>
    <source>
        <strain evidence="2 3">B8</strain>
    </source>
</reference>
<evidence type="ECO:0000256" key="1">
    <source>
        <dbReference type="SAM" id="Phobius"/>
    </source>
</evidence>
<evidence type="ECO:0000313" key="2">
    <source>
        <dbReference type="EMBL" id="MBW0144825.1"/>
    </source>
</evidence>
<organism evidence="2 3">
    <name type="scientific">Sphingomicrobium clamense</name>
    <dbReference type="NCBI Taxonomy" id="2851013"/>
    <lineage>
        <taxon>Bacteria</taxon>
        <taxon>Pseudomonadati</taxon>
        <taxon>Pseudomonadota</taxon>
        <taxon>Alphaproteobacteria</taxon>
        <taxon>Sphingomonadales</taxon>
        <taxon>Sphingomonadaceae</taxon>
        <taxon>Sphingomicrobium</taxon>
    </lineage>
</organism>
<evidence type="ECO:0000313" key="3">
    <source>
        <dbReference type="Proteomes" id="UP000698028"/>
    </source>
</evidence>
<dbReference type="EMBL" id="JAHVAH010000001">
    <property type="protein sequence ID" value="MBW0144825.1"/>
    <property type="molecule type" value="Genomic_DNA"/>
</dbReference>